<proteinExistence type="predicted"/>
<sequence length="187" mass="20782">MFFSLMVSKVGFHPFPDNCLFKYSGLASRISGRSSENSHLSSFFSLSSSFLPGSTIVLFWHKRVSQGTNFEDPTRDFECRAELRMKRMRRVSSPLNPTGFPRLTGSIRYALFVSNLLSAGNGVGLFWFTAECNSTTTCSGCSSISSATVTDCSISCTEPSHNTILPLPSEERNETWLPISHNQKELK</sequence>
<reference evidence="1 2" key="1">
    <citation type="journal article" date="2023" name="Life. Sci Alliance">
        <title>Evolutionary insights into 3D genome organization and epigenetic landscape of Vigna mungo.</title>
        <authorList>
            <person name="Junaid A."/>
            <person name="Singh B."/>
            <person name="Bhatia S."/>
        </authorList>
    </citation>
    <scope>NUCLEOTIDE SEQUENCE [LARGE SCALE GENOMIC DNA]</scope>
    <source>
        <strain evidence="1">Urdbean</strain>
    </source>
</reference>
<dbReference type="EMBL" id="CP144692">
    <property type="protein sequence ID" value="WVY96857.1"/>
    <property type="molecule type" value="Genomic_DNA"/>
</dbReference>
<protein>
    <submittedName>
        <fullName evidence="1">Uncharacterized protein</fullName>
    </submittedName>
</protein>
<keyword evidence="2" id="KW-1185">Reference proteome</keyword>
<organism evidence="1 2">
    <name type="scientific">Vigna mungo</name>
    <name type="common">Black gram</name>
    <name type="synonym">Phaseolus mungo</name>
    <dbReference type="NCBI Taxonomy" id="3915"/>
    <lineage>
        <taxon>Eukaryota</taxon>
        <taxon>Viridiplantae</taxon>
        <taxon>Streptophyta</taxon>
        <taxon>Embryophyta</taxon>
        <taxon>Tracheophyta</taxon>
        <taxon>Spermatophyta</taxon>
        <taxon>Magnoliopsida</taxon>
        <taxon>eudicotyledons</taxon>
        <taxon>Gunneridae</taxon>
        <taxon>Pentapetalae</taxon>
        <taxon>rosids</taxon>
        <taxon>fabids</taxon>
        <taxon>Fabales</taxon>
        <taxon>Fabaceae</taxon>
        <taxon>Papilionoideae</taxon>
        <taxon>50 kb inversion clade</taxon>
        <taxon>NPAAA clade</taxon>
        <taxon>indigoferoid/millettioid clade</taxon>
        <taxon>Phaseoleae</taxon>
        <taxon>Vigna</taxon>
    </lineage>
</organism>
<name>A0AAQ3MT35_VIGMU</name>
<dbReference type="Proteomes" id="UP001374535">
    <property type="component" value="Chromosome 9"/>
</dbReference>
<evidence type="ECO:0000313" key="2">
    <source>
        <dbReference type="Proteomes" id="UP001374535"/>
    </source>
</evidence>
<accession>A0AAQ3MT35</accession>
<dbReference type="AlphaFoldDB" id="A0AAQ3MT35"/>
<gene>
    <name evidence="1" type="ORF">V8G54_029008</name>
</gene>
<evidence type="ECO:0000313" key="1">
    <source>
        <dbReference type="EMBL" id="WVY96857.1"/>
    </source>
</evidence>